<name>A0ABV5IPQ6_9ACTN</name>
<evidence type="ECO:0000259" key="1">
    <source>
        <dbReference type="PROSITE" id="PS51186"/>
    </source>
</evidence>
<dbReference type="EMBL" id="JBHMEI010000033">
    <property type="protein sequence ID" value="MFB9206020.1"/>
    <property type="molecule type" value="Genomic_DNA"/>
</dbReference>
<gene>
    <name evidence="2" type="ORF">ACFFV7_32835</name>
</gene>
<dbReference type="RefSeq" id="WP_189652487.1">
    <property type="nucleotide sequence ID" value="NZ_BMRC01000028.1"/>
</dbReference>
<dbReference type="Gene3D" id="3.40.630.30">
    <property type="match status" value="1"/>
</dbReference>
<keyword evidence="3" id="KW-1185">Reference proteome</keyword>
<sequence length="158" mass="17050">MWFRTTGAEFRSMEPGERRDRLQGLVDGPETAPGVLAYLDGAPVGWCAVGPREEHVRLVRSSVTRPADPGETGVWSVTCFYVARAGRGQGVAGALLAGAVSYAVAQGARVVEGYPSDSGRRLQASELYHGWRSLFEDAGFTEVARRSPTRPIMRLTPG</sequence>
<dbReference type="PROSITE" id="PS51186">
    <property type="entry name" value="GNAT"/>
    <property type="match status" value="1"/>
</dbReference>
<evidence type="ECO:0000313" key="3">
    <source>
        <dbReference type="Proteomes" id="UP001589647"/>
    </source>
</evidence>
<proteinExistence type="predicted"/>
<feature type="domain" description="N-acetyltransferase" evidence="1">
    <location>
        <begin position="1"/>
        <end position="158"/>
    </location>
</feature>
<dbReference type="SUPFAM" id="SSF55729">
    <property type="entry name" value="Acyl-CoA N-acyltransferases (Nat)"/>
    <property type="match status" value="1"/>
</dbReference>
<dbReference type="InterPro" id="IPR016181">
    <property type="entry name" value="Acyl_CoA_acyltransferase"/>
</dbReference>
<protein>
    <submittedName>
        <fullName evidence="2">GNAT family N-acetyltransferase</fullName>
        <ecNumber evidence="2">2.3.-.-</ecNumber>
    </submittedName>
</protein>
<accession>A0ABV5IPQ6</accession>
<keyword evidence="2" id="KW-0012">Acyltransferase</keyword>
<dbReference type="Proteomes" id="UP001589647">
    <property type="component" value="Unassembled WGS sequence"/>
</dbReference>
<evidence type="ECO:0000313" key="2">
    <source>
        <dbReference type="EMBL" id="MFB9206020.1"/>
    </source>
</evidence>
<reference evidence="2 3" key="1">
    <citation type="submission" date="2024-09" db="EMBL/GenBank/DDBJ databases">
        <authorList>
            <person name="Sun Q."/>
            <person name="Mori K."/>
        </authorList>
    </citation>
    <scope>NUCLEOTIDE SEQUENCE [LARGE SCALE GENOMIC DNA]</scope>
    <source>
        <strain evidence="2 3">CCM 3426</strain>
    </source>
</reference>
<dbReference type="CDD" id="cd04301">
    <property type="entry name" value="NAT_SF"/>
    <property type="match status" value="1"/>
</dbReference>
<keyword evidence="2" id="KW-0808">Transferase</keyword>
<dbReference type="InterPro" id="IPR000182">
    <property type="entry name" value="GNAT_dom"/>
</dbReference>
<organism evidence="2 3">
    <name type="scientific">Nonomuraea spiralis</name>
    <dbReference type="NCBI Taxonomy" id="46182"/>
    <lineage>
        <taxon>Bacteria</taxon>
        <taxon>Bacillati</taxon>
        <taxon>Actinomycetota</taxon>
        <taxon>Actinomycetes</taxon>
        <taxon>Streptosporangiales</taxon>
        <taxon>Streptosporangiaceae</taxon>
        <taxon>Nonomuraea</taxon>
    </lineage>
</organism>
<dbReference type="Pfam" id="PF00583">
    <property type="entry name" value="Acetyltransf_1"/>
    <property type="match status" value="1"/>
</dbReference>
<comment type="caution">
    <text evidence="2">The sequence shown here is derived from an EMBL/GenBank/DDBJ whole genome shotgun (WGS) entry which is preliminary data.</text>
</comment>
<dbReference type="GO" id="GO:0016746">
    <property type="term" value="F:acyltransferase activity"/>
    <property type="evidence" value="ECO:0007669"/>
    <property type="project" value="UniProtKB-KW"/>
</dbReference>
<dbReference type="EC" id="2.3.-.-" evidence="2"/>